<evidence type="ECO:0000256" key="1">
    <source>
        <dbReference type="SAM" id="MobiDB-lite"/>
    </source>
</evidence>
<keyword evidence="2" id="KW-0732">Signal</keyword>
<evidence type="ECO:0000313" key="3">
    <source>
        <dbReference type="EMBL" id="TNN27176.1"/>
    </source>
</evidence>
<sequence>MCALVFSVWAVRISLTSQKLTWRQPQLQQRPGDLITWESSSEQEMGRKVTLVSSCQSEHHVTTSGTQNNNNNNNNNNNTP</sequence>
<gene>
    <name evidence="3" type="ORF">EYF80_062680</name>
</gene>
<accession>A0A4Z2EE74</accession>
<feature type="compositionally biased region" description="Polar residues" evidence="1">
    <location>
        <begin position="52"/>
        <end position="67"/>
    </location>
</feature>
<dbReference type="Proteomes" id="UP000314294">
    <property type="component" value="Unassembled WGS sequence"/>
</dbReference>
<keyword evidence="4" id="KW-1185">Reference proteome</keyword>
<feature type="region of interest" description="Disordered" evidence="1">
    <location>
        <begin position="52"/>
        <end position="80"/>
    </location>
</feature>
<comment type="caution">
    <text evidence="3">The sequence shown here is derived from an EMBL/GenBank/DDBJ whole genome shotgun (WGS) entry which is preliminary data.</text>
</comment>
<dbReference type="AlphaFoldDB" id="A0A4Z2EE74"/>
<name>A0A4Z2EE74_9TELE</name>
<feature type="compositionally biased region" description="Low complexity" evidence="1">
    <location>
        <begin position="68"/>
        <end position="80"/>
    </location>
</feature>
<reference evidence="3 4" key="1">
    <citation type="submission" date="2019-03" db="EMBL/GenBank/DDBJ databases">
        <title>First draft genome of Liparis tanakae, snailfish: a comprehensive survey of snailfish specific genes.</title>
        <authorList>
            <person name="Kim W."/>
            <person name="Song I."/>
            <person name="Jeong J.-H."/>
            <person name="Kim D."/>
            <person name="Kim S."/>
            <person name="Ryu S."/>
            <person name="Song J.Y."/>
            <person name="Lee S.K."/>
        </authorList>
    </citation>
    <scope>NUCLEOTIDE SEQUENCE [LARGE SCALE GENOMIC DNA]</scope>
    <source>
        <tissue evidence="3">Muscle</tissue>
    </source>
</reference>
<feature type="chain" id="PRO_5021332208" evidence="2">
    <location>
        <begin position="19"/>
        <end position="80"/>
    </location>
</feature>
<evidence type="ECO:0000256" key="2">
    <source>
        <dbReference type="SAM" id="SignalP"/>
    </source>
</evidence>
<protein>
    <submittedName>
        <fullName evidence="3">Uncharacterized protein</fullName>
    </submittedName>
</protein>
<evidence type="ECO:0000313" key="4">
    <source>
        <dbReference type="Proteomes" id="UP000314294"/>
    </source>
</evidence>
<proteinExistence type="predicted"/>
<organism evidence="3 4">
    <name type="scientific">Liparis tanakae</name>
    <name type="common">Tanaka's snailfish</name>
    <dbReference type="NCBI Taxonomy" id="230148"/>
    <lineage>
        <taxon>Eukaryota</taxon>
        <taxon>Metazoa</taxon>
        <taxon>Chordata</taxon>
        <taxon>Craniata</taxon>
        <taxon>Vertebrata</taxon>
        <taxon>Euteleostomi</taxon>
        <taxon>Actinopterygii</taxon>
        <taxon>Neopterygii</taxon>
        <taxon>Teleostei</taxon>
        <taxon>Neoteleostei</taxon>
        <taxon>Acanthomorphata</taxon>
        <taxon>Eupercaria</taxon>
        <taxon>Perciformes</taxon>
        <taxon>Cottioidei</taxon>
        <taxon>Cottales</taxon>
        <taxon>Liparidae</taxon>
        <taxon>Liparis</taxon>
    </lineage>
</organism>
<feature type="signal peptide" evidence="2">
    <location>
        <begin position="1"/>
        <end position="18"/>
    </location>
</feature>
<dbReference type="EMBL" id="SRLO01008758">
    <property type="protein sequence ID" value="TNN27176.1"/>
    <property type="molecule type" value="Genomic_DNA"/>
</dbReference>